<keyword evidence="6" id="KW-0106">Calcium</keyword>
<evidence type="ECO:0000256" key="14">
    <source>
        <dbReference type="SAM" id="MobiDB-lite"/>
    </source>
</evidence>
<evidence type="ECO:0000256" key="3">
    <source>
        <dbReference type="ARBA" id="ARBA00022583"/>
    </source>
</evidence>
<dbReference type="EMBL" id="OU963915">
    <property type="protein sequence ID" value="CAH0403273.1"/>
    <property type="molecule type" value="Genomic_DNA"/>
</dbReference>
<feature type="domain" description="EGF-like" evidence="15">
    <location>
        <begin position="167"/>
        <end position="202"/>
    </location>
</feature>
<dbReference type="Gene3D" id="2.10.25.10">
    <property type="entry name" value="Laminin"/>
    <property type="match status" value="1"/>
</dbReference>
<evidence type="ECO:0000256" key="8">
    <source>
        <dbReference type="ARBA" id="ARBA00023136"/>
    </source>
</evidence>
<comment type="caution">
    <text evidence="12">Lacks conserved residue(s) required for the propagation of feature annotation.</text>
</comment>
<feature type="repeat" description="LDL-receptor class B" evidence="13">
    <location>
        <begin position="289"/>
        <end position="334"/>
    </location>
</feature>
<dbReference type="InterPro" id="IPR011042">
    <property type="entry name" value="6-blade_b-propeller_TolB-like"/>
</dbReference>
<evidence type="ECO:0000313" key="16">
    <source>
        <dbReference type="EMBL" id="CAH0403273.1"/>
    </source>
</evidence>
<feature type="region of interest" description="Disordered" evidence="14">
    <location>
        <begin position="98"/>
        <end position="124"/>
    </location>
</feature>
<keyword evidence="9 12" id="KW-1015">Disulfide bond</keyword>
<feature type="domain" description="EGF-like" evidence="15">
    <location>
        <begin position="520"/>
        <end position="557"/>
    </location>
</feature>
<feature type="disulfide bond" evidence="12">
    <location>
        <begin position="16"/>
        <end position="31"/>
    </location>
</feature>
<feature type="disulfide bond" evidence="12">
    <location>
        <begin position="72"/>
        <end position="90"/>
    </location>
</feature>
<keyword evidence="17" id="KW-1185">Reference proteome</keyword>
<dbReference type="InterPro" id="IPR000033">
    <property type="entry name" value="LDLR_classB_rpt"/>
</dbReference>
<keyword evidence="2" id="KW-0245">EGF-like domain</keyword>
<evidence type="ECO:0000256" key="1">
    <source>
        <dbReference type="ARBA" id="ARBA00004167"/>
    </source>
</evidence>
<dbReference type="Pfam" id="PF00058">
    <property type="entry name" value="Ldl_recept_b"/>
    <property type="match status" value="3"/>
</dbReference>
<protein>
    <recommendedName>
        <fullName evidence="15">EGF-like domain-containing protein</fullName>
    </recommendedName>
</protein>
<dbReference type="Proteomes" id="UP001153292">
    <property type="component" value="Chromosome 22"/>
</dbReference>
<feature type="repeat" description="LDL-receptor class B" evidence="13">
    <location>
        <begin position="378"/>
        <end position="425"/>
    </location>
</feature>
<evidence type="ECO:0000256" key="2">
    <source>
        <dbReference type="ARBA" id="ARBA00022536"/>
    </source>
</evidence>
<feature type="disulfide bond" evidence="12">
    <location>
        <begin position="4"/>
        <end position="22"/>
    </location>
</feature>
<gene>
    <name evidence="16" type="ORF">CHILSU_LOCUS6540</name>
</gene>
<keyword evidence="8" id="KW-0472">Membrane</keyword>
<evidence type="ECO:0000256" key="12">
    <source>
        <dbReference type="PROSITE-ProRule" id="PRU00124"/>
    </source>
</evidence>
<comment type="subcellular location">
    <subcellularLocation>
        <location evidence="1">Membrane</location>
        <topology evidence="1">Single-pass membrane protein</topology>
    </subcellularLocation>
</comment>
<sequence length="732" mass="79503">MFSCGRGSCVPWEYYCDGHADCADASDEASCATATTADTDTTTAASTHHHHAHPNQHDTDKGGLCEEHEFQCKNTECIRKEFRCDQRVDCLDGSDEAECPAPSPLPPPPPSPSPSPSTGRTAPAAQCAPPALACDNNTRCVPLHLHCDGNADCDDGADEGGRCGEPMCSLGACSHECWASPLGPVCGCPAPLALGPDGALCTPARPCVWGLCSQKCEPYKNRHKCTCYEDYRLADDGFTCKSTLNVSAMLVFSNRHEVRAIQLPALTSRTLVSALKNTVAIDYLGSDPPRLFWTDVATDQIYAATMRPAGLSNIEVVLESGLTSAEGLAVDWVAHNLYWVDSSLHQIEVAKLDGRYRRTLISGDMDSPRAIAVDPTAGYMFWSDWEASAARIERASLSGTGRRAVVRVGEAGGAWPNGITLDHRARTLYWVDARSDAIQCATYWGADIRTVLRAHAALAHPFAVTLLDARVYWTDWRSNAVVRADKFSGADVTVLQRTLTQPFDIKAIHPSRQPPVEHNPCENNGNCSHLCLIDAPRTRTCACPHLMRLRTDGTTCEPHEQVLVVGQREWLRGLDWTAPQQSLAAARQMRSPIIEGAHTATGTLYARSADTGALSALNVSGGAARALVEGVGVASVQWAARLLYYHAASHLWAADLDALRPTKLMRMPPPHALVADPRRWVTLLCPALRLEGPRPVCLQVGSFEMQCLTVCCVLLLGLYYKSNCCKYKVLYL</sequence>
<keyword evidence="4" id="KW-0812">Transmembrane</keyword>
<feature type="disulfide bond" evidence="12">
    <location>
        <begin position="84"/>
        <end position="99"/>
    </location>
</feature>
<dbReference type="SUPFAM" id="SSF63825">
    <property type="entry name" value="YWTD domain"/>
    <property type="match status" value="1"/>
</dbReference>
<keyword evidence="5" id="KW-0677">Repeat</keyword>
<evidence type="ECO:0000259" key="15">
    <source>
        <dbReference type="SMART" id="SM00181"/>
    </source>
</evidence>
<dbReference type="InterPro" id="IPR002172">
    <property type="entry name" value="LDrepeatLR_classA_rpt"/>
</dbReference>
<dbReference type="PANTHER" id="PTHR22722:SF5">
    <property type="entry name" value="LOW-DENSITY LIPOPROTEIN RECEPTOR-RELATED PROTEIN 1B"/>
    <property type="match status" value="1"/>
</dbReference>
<keyword evidence="7" id="KW-1133">Transmembrane helix</keyword>
<evidence type="ECO:0000313" key="17">
    <source>
        <dbReference type="Proteomes" id="UP001153292"/>
    </source>
</evidence>
<dbReference type="PRINTS" id="PR00261">
    <property type="entry name" value="LDLRECEPTOR"/>
</dbReference>
<evidence type="ECO:0000256" key="9">
    <source>
        <dbReference type="ARBA" id="ARBA00023157"/>
    </source>
</evidence>
<dbReference type="InterPro" id="IPR023415">
    <property type="entry name" value="LDLR_class-A_CS"/>
</dbReference>
<evidence type="ECO:0000256" key="5">
    <source>
        <dbReference type="ARBA" id="ARBA00022737"/>
    </source>
</evidence>
<keyword evidence="11" id="KW-0325">Glycoprotein</keyword>
<feature type="repeat" description="LDL-receptor class B" evidence="13">
    <location>
        <begin position="335"/>
        <end position="377"/>
    </location>
</feature>
<feature type="domain" description="EGF-like" evidence="15">
    <location>
        <begin position="206"/>
        <end position="241"/>
    </location>
</feature>
<name>A0ABN8B6D1_CHISP</name>
<accession>A0ABN8B6D1</accession>
<dbReference type="Gene3D" id="2.120.10.30">
    <property type="entry name" value="TolB, C-terminal domain"/>
    <property type="match status" value="1"/>
</dbReference>
<evidence type="ECO:0000256" key="7">
    <source>
        <dbReference type="ARBA" id="ARBA00022989"/>
    </source>
</evidence>
<dbReference type="Pfam" id="PF00057">
    <property type="entry name" value="Ldl_recept_a"/>
    <property type="match status" value="3"/>
</dbReference>
<dbReference type="InterPro" id="IPR051221">
    <property type="entry name" value="LDLR-related"/>
</dbReference>
<dbReference type="PROSITE" id="PS50068">
    <property type="entry name" value="LDLRA_2"/>
    <property type="match status" value="3"/>
</dbReference>
<evidence type="ECO:0000256" key="13">
    <source>
        <dbReference type="PROSITE-ProRule" id="PRU00461"/>
    </source>
</evidence>
<reference evidence="16" key="1">
    <citation type="submission" date="2021-12" db="EMBL/GenBank/DDBJ databases">
        <authorList>
            <person name="King R."/>
        </authorList>
    </citation>
    <scope>NUCLEOTIDE SEQUENCE</scope>
</reference>
<keyword evidence="3" id="KW-0254">Endocytosis</keyword>
<feature type="compositionally biased region" description="Pro residues" evidence="14">
    <location>
        <begin position="101"/>
        <end position="115"/>
    </location>
</feature>
<dbReference type="PANTHER" id="PTHR22722">
    <property type="entry name" value="LOW-DENSITY LIPOPROTEIN RECEPTOR-RELATED PROTEIN 2-RELATED"/>
    <property type="match status" value="1"/>
</dbReference>
<organism evidence="16 17">
    <name type="scientific">Chilo suppressalis</name>
    <name type="common">Asiatic rice borer moth</name>
    <dbReference type="NCBI Taxonomy" id="168631"/>
    <lineage>
        <taxon>Eukaryota</taxon>
        <taxon>Metazoa</taxon>
        <taxon>Ecdysozoa</taxon>
        <taxon>Arthropoda</taxon>
        <taxon>Hexapoda</taxon>
        <taxon>Insecta</taxon>
        <taxon>Pterygota</taxon>
        <taxon>Neoptera</taxon>
        <taxon>Endopterygota</taxon>
        <taxon>Lepidoptera</taxon>
        <taxon>Glossata</taxon>
        <taxon>Ditrysia</taxon>
        <taxon>Pyraloidea</taxon>
        <taxon>Crambidae</taxon>
        <taxon>Crambinae</taxon>
        <taxon>Chilo</taxon>
    </lineage>
</organism>
<dbReference type="SUPFAM" id="SSF57184">
    <property type="entry name" value="Growth factor receptor domain"/>
    <property type="match status" value="1"/>
</dbReference>
<dbReference type="PROSITE" id="PS01209">
    <property type="entry name" value="LDLRA_1"/>
    <property type="match status" value="2"/>
</dbReference>
<evidence type="ECO:0000256" key="4">
    <source>
        <dbReference type="ARBA" id="ARBA00022692"/>
    </source>
</evidence>
<dbReference type="SMART" id="SM00192">
    <property type="entry name" value="LDLa"/>
    <property type="match status" value="3"/>
</dbReference>
<evidence type="ECO:0000256" key="10">
    <source>
        <dbReference type="ARBA" id="ARBA00023170"/>
    </source>
</evidence>
<dbReference type="InterPro" id="IPR000742">
    <property type="entry name" value="EGF"/>
</dbReference>
<dbReference type="SMART" id="SM00181">
    <property type="entry name" value="EGF"/>
    <property type="match status" value="3"/>
</dbReference>
<dbReference type="PROSITE" id="PS51120">
    <property type="entry name" value="LDLRB"/>
    <property type="match status" value="3"/>
</dbReference>
<evidence type="ECO:0000256" key="11">
    <source>
        <dbReference type="ARBA" id="ARBA00023180"/>
    </source>
</evidence>
<dbReference type="SMART" id="SM00135">
    <property type="entry name" value="LY"/>
    <property type="match status" value="5"/>
</dbReference>
<dbReference type="CDD" id="cd00112">
    <property type="entry name" value="LDLa"/>
    <property type="match status" value="3"/>
</dbReference>
<dbReference type="InterPro" id="IPR036055">
    <property type="entry name" value="LDL_receptor-like_sf"/>
</dbReference>
<proteinExistence type="predicted"/>
<dbReference type="InterPro" id="IPR009030">
    <property type="entry name" value="Growth_fac_rcpt_cys_sf"/>
</dbReference>
<dbReference type="SUPFAM" id="SSF57424">
    <property type="entry name" value="LDL receptor-like module"/>
    <property type="match status" value="2"/>
</dbReference>
<dbReference type="Gene3D" id="4.10.400.10">
    <property type="entry name" value="Low-density Lipoprotein Receptor"/>
    <property type="match status" value="3"/>
</dbReference>
<feature type="disulfide bond" evidence="12">
    <location>
        <begin position="65"/>
        <end position="77"/>
    </location>
</feature>
<evidence type="ECO:0000256" key="6">
    <source>
        <dbReference type="ARBA" id="ARBA00022837"/>
    </source>
</evidence>
<keyword evidence="10" id="KW-0675">Receptor</keyword>